<name>A0A0D7ARV6_9AGAR</name>
<sequence length="623" mass="69832">NPHGVTTATRVTLPLIADLQASRKTSGSLSHSAEQFCWFCLCVKSDLDELDDTQWTLRTGVHVRQQARDWFNAKTKTLRNSLASENGVRWTPLHRLPYWDPVKHVILGFMHNWLEGVLQHQLRAVWGIGRNSSRAREAKDKDEDKKPMDIDEPPGTPATVGEPPTPSSRGSPTPTPETPHASTTTRLRRPLLPPDVLDHDEEDNSDEEDGGAATDEYEDPGLSENDAMSDDGLHLIRQCISTVLLPTWVHRPPSNLGEASHGKLKAADYLSLFAIIFPLSLPEVHPLPGVRTNKQQQLEMFYHLAASTFIVTDFKTSEADADIYTYHYVAYRKDLQRLFPATQSVPNHHYAMHNAALMKHWGPLPSLSEFPGERLNGIFQKVKTNKHLSDISLTMMRQTARNAHFQALQSTSPHLQSVVGASALGPTSLIDQPWVITDTEEAKMLGNAPLLDLHTYMMILNFLNSSGRPLRDYRSIPHPTYDSVLPRAARVLHHATAGDRTFSRRGAHRGNSNIEFISPAHWSGASTGYIEEILAVPLHGTVEVFFIVRPHIALADVDVQKTPYAGRPLLRVNVVEEDTHGPELVLQYCNIRSHIAVWERPAGTYGITRRFLLISCGLNRRRR</sequence>
<protein>
    <submittedName>
        <fullName evidence="2">Uncharacterized protein</fullName>
    </submittedName>
</protein>
<evidence type="ECO:0000313" key="2">
    <source>
        <dbReference type="EMBL" id="KIY61093.1"/>
    </source>
</evidence>
<dbReference type="AlphaFoldDB" id="A0A0D7ARV6"/>
<dbReference type="PANTHER" id="PTHR46579">
    <property type="entry name" value="F5/8 TYPE C DOMAIN-CONTAINING PROTEIN-RELATED"/>
    <property type="match status" value="1"/>
</dbReference>
<feature type="compositionally biased region" description="Basic and acidic residues" evidence="1">
    <location>
        <begin position="134"/>
        <end position="149"/>
    </location>
</feature>
<reference evidence="2 3" key="1">
    <citation type="journal article" date="2015" name="Fungal Genet. Biol.">
        <title>Evolution of novel wood decay mechanisms in Agaricales revealed by the genome sequences of Fistulina hepatica and Cylindrobasidium torrendii.</title>
        <authorList>
            <person name="Floudas D."/>
            <person name="Held B.W."/>
            <person name="Riley R."/>
            <person name="Nagy L.G."/>
            <person name="Koehler G."/>
            <person name="Ransdell A.S."/>
            <person name="Younus H."/>
            <person name="Chow J."/>
            <person name="Chiniquy J."/>
            <person name="Lipzen A."/>
            <person name="Tritt A."/>
            <person name="Sun H."/>
            <person name="Haridas S."/>
            <person name="LaButti K."/>
            <person name="Ohm R.A."/>
            <person name="Kues U."/>
            <person name="Blanchette R.A."/>
            <person name="Grigoriev I.V."/>
            <person name="Minto R.E."/>
            <person name="Hibbett D.S."/>
        </authorList>
    </citation>
    <scope>NUCLEOTIDE SEQUENCE [LARGE SCALE GENOMIC DNA]</scope>
    <source>
        <strain evidence="2 3">FP15055 ss-10</strain>
    </source>
</reference>
<dbReference type="STRING" id="1314674.A0A0D7ARV6"/>
<feature type="compositionally biased region" description="Acidic residues" evidence="1">
    <location>
        <begin position="198"/>
        <end position="221"/>
    </location>
</feature>
<dbReference type="PANTHER" id="PTHR46579:SF1">
    <property type="entry name" value="F5_8 TYPE C DOMAIN-CONTAINING PROTEIN"/>
    <property type="match status" value="1"/>
</dbReference>
<feature type="non-terminal residue" evidence="2">
    <location>
        <position position="1"/>
    </location>
</feature>
<evidence type="ECO:0000313" key="3">
    <source>
        <dbReference type="Proteomes" id="UP000054007"/>
    </source>
</evidence>
<dbReference type="EMBL" id="KN881061">
    <property type="protein sequence ID" value="KIY61093.1"/>
    <property type="molecule type" value="Genomic_DNA"/>
</dbReference>
<gene>
    <name evidence="2" type="ORF">CYLTODRAFT_480573</name>
</gene>
<proteinExistence type="predicted"/>
<accession>A0A0D7ARV6</accession>
<dbReference type="OrthoDB" id="3269001at2759"/>
<feature type="region of interest" description="Disordered" evidence="1">
    <location>
        <begin position="132"/>
        <end position="228"/>
    </location>
</feature>
<keyword evidence="3" id="KW-1185">Reference proteome</keyword>
<evidence type="ECO:0000256" key="1">
    <source>
        <dbReference type="SAM" id="MobiDB-lite"/>
    </source>
</evidence>
<organism evidence="2 3">
    <name type="scientific">Cylindrobasidium torrendii FP15055 ss-10</name>
    <dbReference type="NCBI Taxonomy" id="1314674"/>
    <lineage>
        <taxon>Eukaryota</taxon>
        <taxon>Fungi</taxon>
        <taxon>Dikarya</taxon>
        <taxon>Basidiomycota</taxon>
        <taxon>Agaricomycotina</taxon>
        <taxon>Agaricomycetes</taxon>
        <taxon>Agaricomycetidae</taxon>
        <taxon>Agaricales</taxon>
        <taxon>Marasmiineae</taxon>
        <taxon>Physalacriaceae</taxon>
        <taxon>Cylindrobasidium</taxon>
    </lineage>
</organism>
<dbReference type="Proteomes" id="UP000054007">
    <property type="component" value="Unassembled WGS sequence"/>
</dbReference>